<comment type="caution">
    <text evidence="1">The sequence shown here is derived from an EMBL/GenBank/DDBJ whole genome shotgun (WGS) entry which is preliminary data.</text>
</comment>
<dbReference type="NCBIfam" id="TIGR03373">
    <property type="entry name" value="VI_minor_4"/>
    <property type="match status" value="1"/>
</dbReference>
<reference evidence="1 2" key="1">
    <citation type="submission" date="2018-06" db="EMBL/GenBank/DDBJ databases">
        <title>Genomic Encyclopedia of Type Strains, Phase III (KMG-III): the genomes of soil and plant-associated and newly described type strains.</title>
        <authorList>
            <person name="Whitman W."/>
        </authorList>
    </citation>
    <scope>NUCLEOTIDE SEQUENCE [LARGE SCALE GENOMIC DNA]</scope>
    <source>
        <strain evidence="1 2">CECT 5889</strain>
    </source>
</reference>
<name>A0A2V4V2X9_9GAMM</name>
<protein>
    <submittedName>
        <fullName evidence="1">Type VI secretion system ImpM family protein</fullName>
    </submittedName>
</protein>
<dbReference type="EMBL" id="QJSU01000002">
    <property type="protein sequence ID" value="PYE40261.1"/>
    <property type="molecule type" value="Genomic_DNA"/>
</dbReference>
<dbReference type="Pfam" id="PF09867">
    <property type="entry name" value="TagF_N"/>
    <property type="match status" value="1"/>
</dbReference>
<dbReference type="RefSeq" id="WP_110922437.1">
    <property type="nucleotide sequence ID" value="NZ_QJSU01000002.1"/>
</dbReference>
<dbReference type="AlphaFoldDB" id="A0A2V4V2X9"/>
<evidence type="ECO:0000313" key="1">
    <source>
        <dbReference type="EMBL" id="PYE40261.1"/>
    </source>
</evidence>
<accession>A0A2V4V2X9</accession>
<proteinExistence type="predicted"/>
<gene>
    <name evidence="1" type="ORF">DFP82_102223</name>
</gene>
<dbReference type="InterPro" id="IPR017748">
    <property type="entry name" value="TagF"/>
</dbReference>
<organism evidence="1 2">
    <name type="scientific">Psychrobacter fozii</name>
    <dbReference type="NCBI Taxonomy" id="198480"/>
    <lineage>
        <taxon>Bacteria</taxon>
        <taxon>Pseudomonadati</taxon>
        <taxon>Pseudomonadota</taxon>
        <taxon>Gammaproteobacteria</taxon>
        <taxon>Moraxellales</taxon>
        <taxon>Moraxellaceae</taxon>
        <taxon>Psychrobacter</taxon>
    </lineage>
</organism>
<dbReference type="OrthoDB" id="9801841at2"/>
<keyword evidence="2" id="KW-1185">Reference proteome</keyword>
<dbReference type="InterPro" id="IPR038225">
    <property type="entry name" value="TagF_sf"/>
</dbReference>
<dbReference type="Proteomes" id="UP000247746">
    <property type="component" value="Unassembled WGS sequence"/>
</dbReference>
<sequence length="326" mass="37274">MTPELLPLVYFGKLPARGDFVRARAHISETNAIDEWVSKALVSSETLFSDRLVDRTTTNKTAFLNFSHVDTRTNEIITGVLIPSHDSSDRNYPLIGFGVLHIDKPKSWMNYLPIKSASIWNETYEIISVAKSKTDSTDLMEYLGHSQLTIDNNASTHYYDFINTTTLHDIAILMNIDKSQLIQQIIATGLLFLPTFTKGFHGLNKAICWSLTSDRAASIHMATFWHDLISGFYQPHQLYLNTYLYRASNCYRLLLSFTKPDGHILSQISESEDSYPEGWVVIADSDWTQGYIEEDIGLTRFNKVLLQDSLYLYDTRQLFKKTFLAQ</sequence>
<evidence type="ECO:0000313" key="2">
    <source>
        <dbReference type="Proteomes" id="UP000247746"/>
    </source>
</evidence>
<dbReference type="Gene3D" id="3.40.1730.10">
    <property type="entry name" value="pa0076 domain"/>
    <property type="match status" value="1"/>
</dbReference>